<protein>
    <submittedName>
        <fullName evidence="1">Uncharacterized protein</fullName>
    </submittedName>
</protein>
<dbReference type="Proteomes" id="UP001595528">
    <property type="component" value="Unassembled WGS sequence"/>
</dbReference>
<keyword evidence="2" id="KW-1185">Reference proteome</keyword>
<name>A0ABV7L6Z0_9PROT</name>
<dbReference type="RefSeq" id="WP_379905536.1">
    <property type="nucleotide sequence ID" value="NZ_JBHRTR010000045.1"/>
</dbReference>
<sequence length="72" mass="7383">MDARRILETLDGANDETVLEVAVYTTIDCVDGATGPGGYLRALGHIRPDVLAELAAQAGDVEDQLAAALGSG</sequence>
<reference evidence="2" key="1">
    <citation type="journal article" date="2019" name="Int. J. Syst. Evol. Microbiol.">
        <title>The Global Catalogue of Microorganisms (GCM) 10K type strain sequencing project: providing services to taxonomists for standard genome sequencing and annotation.</title>
        <authorList>
            <consortium name="The Broad Institute Genomics Platform"/>
            <consortium name="The Broad Institute Genome Sequencing Center for Infectious Disease"/>
            <person name="Wu L."/>
            <person name="Ma J."/>
        </authorList>
    </citation>
    <scope>NUCLEOTIDE SEQUENCE [LARGE SCALE GENOMIC DNA]</scope>
    <source>
        <strain evidence="2">KCTC 42964</strain>
    </source>
</reference>
<evidence type="ECO:0000313" key="2">
    <source>
        <dbReference type="Proteomes" id="UP001595528"/>
    </source>
</evidence>
<gene>
    <name evidence="1" type="ORF">ACFOGJ_24320</name>
</gene>
<accession>A0ABV7L6Z0</accession>
<proteinExistence type="predicted"/>
<comment type="caution">
    <text evidence="1">The sequence shown here is derived from an EMBL/GenBank/DDBJ whole genome shotgun (WGS) entry which is preliminary data.</text>
</comment>
<organism evidence="1 2">
    <name type="scientific">Marinibaculum pumilum</name>
    <dbReference type="NCBI Taxonomy" id="1766165"/>
    <lineage>
        <taxon>Bacteria</taxon>
        <taxon>Pseudomonadati</taxon>
        <taxon>Pseudomonadota</taxon>
        <taxon>Alphaproteobacteria</taxon>
        <taxon>Rhodospirillales</taxon>
        <taxon>Rhodospirillaceae</taxon>
        <taxon>Marinibaculum</taxon>
    </lineage>
</organism>
<dbReference type="EMBL" id="JBHRTR010000045">
    <property type="protein sequence ID" value="MFC3230397.1"/>
    <property type="molecule type" value="Genomic_DNA"/>
</dbReference>
<evidence type="ECO:0000313" key="1">
    <source>
        <dbReference type="EMBL" id="MFC3230397.1"/>
    </source>
</evidence>